<dbReference type="EMBL" id="RQGG01000019">
    <property type="protein sequence ID" value="TGL54116.1"/>
    <property type="molecule type" value="Genomic_DNA"/>
</dbReference>
<dbReference type="Proteomes" id="UP000297609">
    <property type="component" value="Unassembled WGS sequence"/>
</dbReference>
<gene>
    <name evidence="3" type="ORF">EHQ59_07940</name>
</gene>
<keyword evidence="1 3" id="KW-0378">Hydrolase</keyword>
<evidence type="ECO:0000256" key="1">
    <source>
        <dbReference type="ARBA" id="ARBA00022801"/>
    </source>
</evidence>
<dbReference type="SUPFAM" id="SSF53474">
    <property type="entry name" value="alpha/beta-Hydrolases"/>
    <property type="match status" value="1"/>
</dbReference>
<organism evidence="3 4">
    <name type="scientific">Leptospira kemamanensis</name>
    <dbReference type="NCBI Taxonomy" id="2484942"/>
    <lineage>
        <taxon>Bacteria</taxon>
        <taxon>Pseudomonadati</taxon>
        <taxon>Spirochaetota</taxon>
        <taxon>Spirochaetia</taxon>
        <taxon>Leptospirales</taxon>
        <taxon>Leptospiraceae</taxon>
        <taxon>Leptospira</taxon>
    </lineage>
</organism>
<reference evidence="3" key="1">
    <citation type="journal article" date="2019" name="PLoS Negl. Trop. Dis.">
        <title>Revisiting the worldwide diversity of Leptospira species in the environment.</title>
        <authorList>
            <person name="Vincent A.T."/>
            <person name="Schiettekatte O."/>
            <person name="Bourhy P."/>
            <person name="Veyrier F.J."/>
            <person name="Picardeau M."/>
        </authorList>
    </citation>
    <scope>NUCLEOTIDE SEQUENCE [LARGE SCALE GENOMIC DNA]</scope>
    <source>
        <strain evidence="3">201702454</strain>
    </source>
</reference>
<evidence type="ECO:0000313" key="3">
    <source>
        <dbReference type="EMBL" id="TGL54116.1"/>
    </source>
</evidence>
<dbReference type="RefSeq" id="WP_135619061.1">
    <property type="nucleotide sequence ID" value="NZ_RQGG01000019.1"/>
</dbReference>
<dbReference type="PANTHER" id="PTHR43798">
    <property type="entry name" value="MONOACYLGLYCEROL LIPASE"/>
    <property type="match status" value="1"/>
</dbReference>
<dbReference type="Gene3D" id="3.40.50.1820">
    <property type="entry name" value="alpha/beta hydrolase"/>
    <property type="match status" value="1"/>
</dbReference>
<dbReference type="GO" id="GO:0016787">
    <property type="term" value="F:hydrolase activity"/>
    <property type="evidence" value="ECO:0007669"/>
    <property type="project" value="UniProtKB-KW"/>
</dbReference>
<proteinExistence type="predicted"/>
<feature type="domain" description="AB hydrolase-1" evidence="2">
    <location>
        <begin position="30"/>
        <end position="273"/>
    </location>
</feature>
<dbReference type="PANTHER" id="PTHR43798:SF31">
    <property type="entry name" value="AB HYDROLASE SUPERFAMILY PROTEIN YCLE"/>
    <property type="match status" value="1"/>
</dbReference>
<sequence length="284" mass="33094">MEWKYLTIERDGFSFLVARNHIEGPHLFWLGSALYYPRVIRESLFSRYNITIVDHRGFAKQISPREESENLYHLESILSDFAYFQDYLEIPTCTVLGHSGHGYMALTYAARFPKQVSELVMVATGPSHGAPLAERDVYFERMGSEERKVKHKELQSSFQKQIESYPEGLPNFFQLYCTSQDALGFYDLKTNSIPFWEGVRTNKLAFDYLFGKVFAEIQVEDYLSKVFIPTKLILGQYDFQVAPYYTWDPILAEFPNVKRVVIDQVGHLPFYEDSNQFVQVMDSE</sequence>
<dbReference type="GO" id="GO:0016020">
    <property type="term" value="C:membrane"/>
    <property type="evidence" value="ECO:0007669"/>
    <property type="project" value="TreeGrafter"/>
</dbReference>
<keyword evidence="4" id="KW-1185">Reference proteome</keyword>
<dbReference type="AlphaFoldDB" id="A0A4R9JTG4"/>
<comment type="caution">
    <text evidence="3">The sequence shown here is derived from an EMBL/GenBank/DDBJ whole genome shotgun (WGS) entry which is preliminary data.</text>
</comment>
<dbReference type="InterPro" id="IPR000073">
    <property type="entry name" value="AB_hydrolase_1"/>
</dbReference>
<evidence type="ECO:0000313" key="4">
    <source>
        <dbReference type="Proteomes" id="UP000297609"/>
    </source>
</evidence>
<dbReference type="OrthoDB" id="53505at2"/>
<dbReference type="Pfam" id="PF00561">
    <property type="entry name" value="Abhydrolase_1"/>
    <property type="match status" value="1"/>
</dbReference>
<accession>A0A4R9JTG4</accession>
<dbReference type="InterPro" id="IPR050266">
    <property type="entry name" value="AB_hydrolase_sf"/>
</dbReference>
<protein>
    <submittedName>
        <fullName evidence="3">Alpha/beta fold hydrolase</fullName>
    </submittedName>
</protein>
<name>A0A4R9JTG4_9LEPT</name>
<dbReference type="InterPro" id="IPR029058">
    <property type="entry name" value="AB_hydrolase_fold"/>
</dbReference>
<evidence type="ECO:0000259" key="2">
    <source>
        <dbReference type="Pfam" id="PF00561"/>
    </source>
</evidence>